<dbReference type="InParanoid" id="H0EWJ4"/>
<protein>
    <submittedName>
        <fullName evidence="1">Uncharacterized protein</fullName>
    </submittedName>
</protein>
<comment type="caution">
    <text evidence="1">The sequence shown here is derived from an EMBL/GenBank/DDBJ whole genome shotgun (WGS) entry which is preliminary data.</text>
</comment>
<evidence type="ECO:0000313" key="2">
    <source>
        <dbReference type="Proteomes" id="UP000005446"/>
    </source>
</evidence>
<accession>H0EWJ4</accession>
<dbReference type="Proteomes" id="UP000005446">
    <property type="component" value="Unassembled WGS sequence"/>
</dbReference>
<proteinExistence type="predicted"/>
<dbReference type="HOGENOM" id="CLU_2512836_0_0_1"/>
<dbReference type="EMBL" id="AGUE01000211">
    <property type="protein sequence ID" value="EHK97024.1"/>
    <property type="molecule type" value="Genomic_DNA"/>
</dbReference>
<name>H0EWJ4_GLAL7</name>
<evidence type="ECO:0000313" key="1">
    <source>
        <dbReference type="EMBL" id="EHK97024.1"/>
    </source>
</evidence>
<organism evidence="1 2">
    <name type="scientific">Glarea lozoyensis (strain ATCC 74030 / MF5533)</name>
    <dbReference type="NCBI Taxonomy" id="1104152"/>
    <lineage>
        <taxon>Eukaryota</taxon>
        <taxon>Fungi</taxon>
        <taxon>Dikarya</taxon>
        <taxon>Ascomycota</taxon>
        <taxon>Pezizomycotina</taxon>
        <taxon>Leotiomycetes</taxon>
        <taxon>Helotiales</taxon>
        <taxon>Helotiaceae</taxon>
        <taxon>Glarea</taxon>
    </lineage>
</organism>
<keyword evidence="2" id="KW-1185">Reference proteome</keyword>
<sequence>MVSIESFKHRLGRPSISGSGHRILPAAVIDPFGDIMKPPGEYPPDRAAEFTSTIEDAFDICLEIPAISGTDPNEDLRLSERFCSS</sequence>
<dbReference type="AlphaFoldDB" id="H0EWJ4"/>
<gene>
    <name evidence="1" type="ORF">M7I_7161</name>
</gene>
<reference evidence="1 2" key="1">
    <citation type="journal article" date="2012" name="Eukaryot. Cell">
        <title>Genome sequence of the fungus Glarea lozoyensis: the first genome sequence of a species from the Helotiaceae family.</title>
        <authorList>
            <person name="Youssar L."/>
            <person name="Gruening B.A."/>
            <person name="Erxleben A."/>
            <person name="Guenther S."/>
            <person name="Huettel W."/>
        </authorList>
    </citation>
    <scope>NUCLEOTIDE SEQUENCE [LARGE SCALE GENOMIC DNA]</scope>
    <source>
        <strain evidence="2">ATCC 74030 / MF5533</strain>
    </source>
</reference>